<evidence type="ECO:0000313" key="2">
    <source>
        <dbReference type="Proteomes" id="UP000051530"/>
    </source>
</evidence>
<reference evidence="1 2" key="1">
    <citation type="submission" date="2015-07" db="EMBL/GenBank/DDBJ databases">
        <title>The genome of Pseudoloma neurophilia, a relevant intracellular parasite of the zebrafish.</title>
        <authorList>
            <person name="Ndikumana S."/>
            <person name="Pelin A."/>
            <person name="Sanders J."/>
            <person name="Corradi N."/>
        </authorList>
    </citation>
    <scope>NUCLEOTIDE SEQUENCE [LARGE SCALE GENOMIC DNA]</scope>
    <source>
        <strain evidence="1 2">MK1</strain>
    </source>
</reference>
<accession>A0A0R0LZ54</accession>
<keyword evidence="2" id="KW-1185">Reference proteome</keyword>
<comment type="caution">
    <text evidence="1">The sequence shown here is derived from an EMBL/GenBank/DDBJ whole genome shotgun (WGS) entry which is preliminary data.</text>
</comment>
<proteinExistence type="predicted"/>
<dbReference type="AlphaFoldDB" id="A0A0R0LZ54"/>
<gene>
    <name evidence="1" type="ORF">M153_36470001314</name>
</gene>
<dbReference type="VEuPathDB" id="MicrosporidiaDB:M153_36470001314"/>
<name>A0A0R0LZ54_9MICR</name>
<dbReference type="EMBL" id="LGUB01000763">
    <property type="protein sequence ID" value="KRH92670.1"/>
    <property type="molecule type" value="Genomic_DNA"/>
</dbReference>
<protein>
    <submittedName>
        <fullName evidence="1">Uncharacterized protein</fullName>
    </submittedName>
</protein>
<organism evidence="1 2">
    <name type="scientific">Pseudoloma neurophilia</name>
    <dbReference type="NCBI Taxonomy" id="146866"/>
    <lineage>
        <taxon>Eukaryota</taxon>
        <taxon>Fungi</taxon>
        <taxon>Fungi incertae sedis</taxon>
        <taxon>Microsporidia</taxon>
        <taxon>Pseudoloma</taxon>
    </lineage>
</organism>
<evidence type="ECO:0000313" key="1">
    <source>
        <dbReference type="EMBL" id="KRH92670.1"/>
    </source>
</evidence>
<sequence>MISYDNHQGKNLNATNIKVPNLKSVFVRYALGKPISDEQGNIFDWI</sequence>
<dbReference type="Proteomes" id="UP000051530">
    <property type="component" value="Unassembled WGS sequence"/>
</dbReference>